<feature type="coiled-coil region" evidence="1">
    <location>
        <begin position="3122"/>
        <end position="3153"/>
    </location>
</feature>
<feature type="region of interest" description="Disordered" evidence="2">
    <location>
        <begin position="2107"/>
        <end position="2127"/>
    </location>
</feature>
<feature type="region of interest" description="Disordered" evidence="2">
    <location>
        <begin position="3046"/>
        <end position="3099"/>
    </location>
</feature>
<evidence type="ECO:0000313" key="4">
    <source>
        <dbReference type="Proteomes" id="UP000232323"/>
    </source>
</evidence>
<feature type="region of interest" description="Disordered" evidence="2">
    <location>
        <begin position="3760"/>
        <end position="3783"/>
    </location>
</feature>
<feature type="compositionally biased region" description="Polar residues" evidence="2">
    <location>
        <begin position="2037"/>
        <end position="2050"/>
    </location>
</feature>
<sequence length="3846" mass="406182">MGSRLIKHNSDINDALYILDCLAASSCTASQHLECLVQFLEESVHLLACSFKTDSTPPISASEDEEHDTCSQQKLDTLDWAHCIRHLFSRCISYANVAQILIDTLHAEIMIHPQVGAVLSTAITPTSATSSATIKEACSFCTADMLLLVCIFSSCPSNQAPALHALLTCIKACRPMQLSGCIAELVPLFPETGTWLLELAMGWVVTGPPLSPESLHLVTPESNILKTTTTYSATEAPALLPDGIIHHKMGPTCMPAVAPELTNAVDISRSFLHSVVWSSANTFKQGVNQILEQLCNISSNQKPTTHGSMSSTTRTGSTGSGTSHCIGGLIQRVQVDHQILTDGLDGSISAKEKGGVHDHTALLCLPITANNTPVECLWSTLEGLLYETSLVLAVKQHGEALLQLYRHHDNKQHSYQRHLSVVDNMAKHLLVQLNTTATPDINVPSSADEALAALLDKAQIGGGDLERLLSVLQTEDGVGLPTTVLIPHLRIILDLEPQHVVRRFLRAVSPLLPYCHLLRQELVEAAGCLLPLQSTSLLDFGTFDCGILGNDSTASISGHKGHPPPVVLPAAAAAAAHGFSTQAAGGGHTPSVSLKGVHTPLAAAAAASPHRAAGCSNNQLNAEGRNAPSSPSSYSLGSSCPSMMTLASDSGAASRGSTRCHDPWPSTSSSYLPYSSPFCYHVASDGDHYDDACSNSFWQERWLAGTVPRDQERWLAGTVPRDQERWLAGTVPRDQERWLAGTVPRDQERWMAGTGPRDQERWLAGTVSSDQELFNMTEGNPERYNSTTRGAANAWGAVAGNNQRGLVDDGNAIKSSSHHLTSDLAGSKQQQALVVQQLLVVAEVVGAVIRSGLVNNSSSSSSQQTLWSSCCPPSSSLLPSAASPFAHFSSSKGSLSGSHGNEEEWLCDEGMPEEEDNEEIKVAQALMEKLLMLAIHCDVPPRPLVLVLPAVTLPKRSSSTKNDTQLVSSSAVLDQVLKTVSHWLEEGNLLLLPTADFGSKYNAVPLPPAAPACATQKDDGRQLAMTREDSMQYRAVQQLQQRNPAALAALLTALRDGCDVLPGRPTGSSKRAVALAAAAADAGWWSLPSSPRPAAAATLLSSWQRALMSTLHLRCSRTACTSSGVPQQQLQKESLVHYMSSSPSLLLRTSPSLEAGRKRQADVVPPLRRAPMRVICDHRDEEQVVLLVPDGAQKEYDIKATAAAAAAAAVLAVDTAHIINVETYCNNNQRQQQRRDVVPATTEQQAPATVAIVGVLPTITRALLRSLAFGGSYSGGHPAVTSTPQQPLLQQADGFTTSTRSLVLGSDGDLMSMLSQLLIDAIQPDSNYRHGTAAAATAHGSHGHYNDLSDPPTRLAMLSLFCEAVFTLPSSVLDCLFSILNQKLRSTGGSTSSTQGELSAYLALGTGTTSITLAAGQAAPSSAAAAASSCAHTSLLPLGPGTRQPSQQALETDGCWFPAPVVSPRDPRACLWFKKQQEVPSEEAAAANAVLLGPCSGGGRLAATAVVQPEEGSAGNAEGRLRGVESTPAGAIIPLINQDHAKDVHPPATIAAQQQLSLARQAVLCSLLRQAASAVSSQATSVVNGMMRTSDIKGGAEGLRNGRGEEPMPGANAGSTSNTMMPSSSLCRGIVSHDYPIQYNAAAEVGVALLEMYRCLLAVELSGYNRQGPGSVLLIHQPHLKATNSTRQQPDVAVAGGAVAVAGGAALSSSCDVRSVSLGIKGPPAHACVGTCHDSSRAEMVDMSRGVEEQQQQEEEEAPNARFCLRATTSKQTTRRSSNSAPKACTAAAQLLVPASDVAAQLPAPASDADAAHPHYALKDNKHGVRGGHYSDQGSQPIMGMPSSPPSECWLLSPQAEITLLRHLLLRLSKRHALPSADYSHITHHANVQHELVAPSSVPAAGSGGSDVTDDVISDRSRGSAAYMDGCTATSSLDCLLRTLEFLMKRIFQRISALAGSSTNFIPTVMPSYSRNQNKQQDVMGHGSTDPSYIEQLAGLTVQALKVCRRIMISCPQDAVHQNNPKSRSSRETVVAGADSHGNSSQALPSSAATTHKEEDSNSDRSIPTIMRRRSTRHSSGLSSVSTTLSQHPGLLVPTLWSGSSGSYGSHYSHHNSGASAHPSLPPVAGSSVRTNNGLHCRVGFSGMQCNDNNLLQLLWPLVTERDRLAGAVLGTGLSLLAKVLKLMALSGATSTDNRGIGSISRGGRTIFMPTSAPSGSVNPASVASWTEAAVNTSMRTSYLMPLLPQALQHELYDSPQEGILSQGGPCSHIESQTTPDEDLSSWNRLRSLVSELFPGTARSSQCMRAIRQLDPSVGRGSWTAAGKLGQSQEVAGAAVCLIMEVSDVMQMMHTGSRSGSGQPQSHDVVHCGEDHYSIFLQMLCGALECSLALINCTHVAAKELYAAPGRPPPSGCTAAAAAKQSDASLKHVALQAGGSHASAAAPQQSSSVSLSHLCVGLSKQILQAGPFSSLRDQVIGHAPTIPWNLLRTLVQLTMPQPETRMTGKPQDRAAASEQLLHKQGGVADKALSARIESYSRISGHLQAVPHDDHPHAGSSSLSHRGRHVILTQRGWEQLEERVDLAADLLYHLLPSPSLREPVSAARFMRLRTSNSSSVMATCTAAAVKVMPSYNAAHKASVSKTIAGPSAQHHLAERSRRQTAVPAASHSTAGQPSHRYQWMGTGGLLGVTEALRLAHHLIAPLTHALKMQFYAMEAVEETQDMVQTSHYEGAAVLAVLPSSSVWRCMNVGMRPEVLVRSVASSLSVSKLLLGEALRSNLPQISGGPGSGSSSIRPLSPHNLPVASAWRRQALLRDSVSSLYYSIQVCYNALICIGRFVRSLKVAEGSQEQLESRPSRPQAGTPQLPPSFISCLIALGAACSDVALELVEQLKSLANETSAAAAAPGSYSSMMMGANTTGAAAWPQVSPRTSVVPSAASEIGRQLLVANRSSLKLLRRSALLFVGHRGSVLADAEAVVAEADSATSATATSRIEVKAARGSSPKSQGGSKRVHPEEVGSQNESQIMYGRLASRLLLQLRVAEGHAKHESLPGVNVSAPARGGETLSSPNPHHEQAGKSSSHLPLSHHLPISRQPISNGNTQFHEDESQYMGVYGSDEADIDGDPLDLLEGFEDDLEADVEEEEEKEEEELEMEDEDSLLLNHKALRQELHMGGKAAASASTMYKGVDQVMGGKAAASASTMYKGVDQVMGGKAAASASTMYKGVDQVMGGKAAASTSAMNKGVDQVMGGKAAASTSAMNKGVDQVMGGKAAASTSAMNKGVDQVMGGKAAASASTMYKGVDPFAKKGGSSCRRVTFELSESGKKQVKSESREATKKIIAVKAPAREGAKMISDIRGSCPSILSMPSNKKGGKAQPVCLPEQQESSDAEEAKDKVQQWKKPAAIKQGQLHVNAMPSSIILTPQLQAKVRLTDGIHNPSRVTTSSEQNKHEETKSLKGSAAAAASAGREAAAAAGARIHTSTSMPLTRPLMPLPAAQLTKTAAAQKRMLRNQLLESRLTRGSSGTCLPKHLSSAAVDKSCWQHAPVEAEPTLNANLRKRKLGSSLPSSAVIRMDSPMLPALASMAVAAGSRGHSVAEECLGEAQAAPISSEREKRRKLQRCHNAAAAAAAPPPPPIAPPSGGSATYSGFGLQSKAKLLGTVHSPAAAATAAAAAASTKSRNLQQASQQDVVKPRQAVSKSKALISSDYRCLQPPHSRATADSGSHHSKVVTVASNAMIQVSPPSLAHPPKAKKKQAPNMNCAPVSNVKRKGGATVHSSQRRQSRNPYVSACVKELDRAAPDSDEEDNSAAEDSGWSDLEDFIVCKPERDYSQLFDKRFGYKGGSSRVPLDD</sequence>
<proteinExistence type="predicted"/>
<comment type="caution">
    <text evidence="3">The sequence shown here is derived from an EMBL/GenBank/DDBJ whole genome shotgun (WGS) entry which is preliminary data.</text>
</comment>
<accession>A0A250WWK4</accession>
<feature type="region of interest" description="Disordered" evidence="2">
    <location>
        <begin position="614"/>
        <end position="636"/>
    </location>
</feature>
<protein>
    <submittedName>
        <fullName evidence="3">Uncharacterized protein</fullName>
    </submittedName>
</protein>
<keyword evidence="1" id="KW-0175">Coiled coil</keyword>
<feature type="compositionally biased region" description="Polar residues" evidence="2">
    <location>
        <begin position="3674"/>
        <end position="3684"/>
    </location>
</feature>
<organism evidence="3 4">
    <name type="scientific">Chlamydomonas eustigma</name>
    <dbReference type="NCBI Taxonomy" id="1157962"/>
    <lineage>
        <taxon>Eukaryota</taxon>
        <taxon>Viridiplantae</taxon>
        <taxon>Chlorophyta</taxon>
        <taxon>core chlorophytes</taxon>
        <taxon>Chlorophyceae</taxon>
        <taxon>CS clade</taxon>
        <taxon>Chlamydomonadales</taxon>
        <taxon>Chlamydomonadaceae</taxon>
        <taxon>Chlamydomonas</taxon>
    </lineage>
</organism>
<feature type="region of interest" description="Disordered" evidence="2">
    <location>
        <begin position="2643"/>
        <end position="2674"/>
    </location>
</feature>
<dbReference type="OrthoDB" id="553307at2759"/>
<evidence type="ECO:0000256" key="1">
    <source>
        <dbReference type="SAM" id="Coils"/>
    </source>
</evidence>
<name>A0A250WWK4_9CHLO</name>
<feature type="compositionally biased region" description="Low complexity" evidence="2">
    <location>
        <begin position="2107"/>
        <end position="2118"/>
    </location>
</feature>
<keyword evidence="4" id="KW-1185">Reference proteome</keyword>
<feature type="compositionally biased region" description="Low complexity" evidence="2">
    <location>
        <begin position="3075"/>
        <end position="3085"/>
    </location>
</feature>
<feature type="region of interest" description="Disordered" evidence="2">
    <location>
        <begin position="2015"/>
        <end position="2085"/>
    </location>
</feature>
<feature type="region of interest" description="Disordered" evidence="2">
    <location>
        <begin position="3599"/>
        <end position="3638"/>
    </location>
</feature>
<feature type="region of interest" description="Disordered" evidence="2">
    <location>
        <begin position="2979"/>
        <end position="3020"/>
    </location>
</feature>
<dbReference type="EMBL" id="BEGY01000011">
    <property type="protein sequence ID" value="GAX75218.1"/>
    <property type="molecule type" value="Genomic_DNA"/>
</dbReference>
<reference evidence="3 4" key="1">
    <citation type="submission" date="2017-08" db="EMBL/GenBank/DDBJ databases">
        <title>Acidophilic green algal genome provides insights into adaptation to an acidic environment.</title>
        <authorList>
            <person name="Hirooka S."/>
            <person name="Hirose Y."/>
            <person name="Kanesaki Y."/>
            <person name="Higuchi S."/>
            <person name="Fujiwara T."/>
            <person name="Onuma R."/>
            <person name="Era A."/>
            <person name="Ohbayashi R."/>
            <person name="Uzuka A."/>
            <person name="Nozaki H."/>
            <person name="Yoshikawa H."/>
            <person name="Miyagishima S.Y."/>
        </authorList>
    </citation>
    <scope>NUCLEOTIDE SEQUENCE [LARGE SCALE GENOMIC DNA]</scope>
    <source>
        <strain evidence="3 4">NIES-2499</strain>
    </source>
</reference>
<feature type="region of interest" description="Disordered" evidence="2">
    <location>
        <begin position="3674"/>
        <end position="3693"/>
    </location>
</feature>
<feature type="region of interest" description="Disordered" evidence="2">
    <location>
        <begin position="3431"/>
        <end position="3458"/>
    </location>
</feature>
<feature type="compositionally biased region" description="Low complexity" evidence="2">
    <location>
        <begin position="2074"/>
        <end position="2085"/>
    </location>
</feature>
<evidence type="ECO:0000313" key="3">
    <source>
        <dbReference type="EMBL" id="GAX75218.1"/>
    </source>
</evidence>
<gene>
    <name evidence="3" type="ORF">CEUSTIGMA_g2662.t1</name>
</gene>
<feature type="region of interest" description="Disordered" evidence="2">
    <location>
        <begin position="1595"/>
        <end position="1619"/>
    </location>
</feature>
<feature type="region of interest" description="Disordered" evidence="2">
    <location>
        <begin position="3363"/>
        <end position="3386"/>
    </location>
</feature>
<dbReference type="Proteomes" id="UP000232323">
    <property type="component" value="Unassembled WGS sequence"/>
</dbReference>
<evidence type="ECO:0000256" key="2">
    <source>
        <dbReference type="SAM" id="MobiDB-lite"/>
    </source>
</evidence>